<feature type="compositionally biased region" description="Low complexity" evidence="1">
    <location>
        <begin position="448"/>
        <end position="483"/>
    </location>
</feature>
<feature type="compositionally biased region" description="Low complexity" evidence="1">
    <location>
        <begin position="528"/>
        <end position="577"/>
    </location>
</feature>
<dbReference type="EMBL" id="JACAZH010000005">
    <property type="protein sequence ID" value="KAF7367697.1"/>
    <property type="molecule type" value="Genomic_DNA"/>
</dbReference>
<evidence type="ECO:0000256" key="1">
    <source>
        <dbReference type="SAM" id="MobiDB-lite"/>
    </source>
</evidence>
<feature type="compositionally biased region" description="Basic and acidic residues" evidence="1">
    <location>
        <begin position="506"/>
        <end position="515"/>
    </location>
</feature>
<accession>A0A8H6YYU1</accession>
<dbReference type="CDD" id="cd11576">
    <property type="entry name" value="GH99_GH71_like_2"/>
    <property type="match status" value="1"/>
</dbReference>
<feature type="region of interest" description="Disordered" evidence="1">
    <location>
        <begin position="440"/>
        <end position="494"/>
    </location>
</feature>
<sequence>MVRLNLASASPLSAVTDSFNTYARFTCGGDGPPIGEGHHGWLHWVDQPIPANGRPNTDLWPDVSAYEPSELYPVPGLALKDGAPAKVFSSRDPRTVRRHFRWMAEHGVDGAFLQRFVSQVDPEEAGNQDERFGGTRRLRDEVGERVREAAEAEGRVWAIMYDVSGVPASQIQRIVTRDFTHLLRDLRIFSSPAYLRERGKPVVALWGFGLSDSSVSPHTARTVFESVRAVARAVGGEQDVYIFAGVPSHWRTPGTGDAHADPAWEGLWLGETGGGGCAEWAEERWGGDADLIAQHNENLELSGAGRGRKVDYMPVILPGGASTSHKANGRSMGSSATGGKFLWSQIFHAKRLKGVRSFYGAMWDEYDEGTAFLPVVERKRQLPESDRWPFLALDEDGFDLPSDWYMRIAGFAAEGLRSERRIHDSFPSKELQDYWGTRPRYEDEAEPGHGASASGSSSSVRSSAYGSGSTAAANPTPAPAQTENPEEETEAAREARRQFDIWAEEQRQKDLEKEGMPPPAYTLEDDGPAVVEPAAAQQQQPIQQQRPVQPVQQQQPAQSQQPQQHQQTRPVQQQGQQNYSNSRPASLTPRGFRSSRRCPRERICSARAYGEPAAAVAPLASRAASVCVCVRVRFGAGVRKGSEFGAGAPAAASFTATRRFTRVEFGAQL</sequence>
<name>A0A8H6YYU1_9AGAR</name>
<dbReference type="OrthoDB" id="2589715at2759"/>
<evidence type="ECO:0008006" key="4">
    <source>
        <dbReference type="Google" id="ProtNLM"/>
    </source>
</evidence>
<organism evidence="2 3">
    <name type="scientific">Mycena sanguinolenta</name>
    <dbReference type="NCBI Taxonomy" id="230812"/>
    <lineage>
        <taxon>Eukaryota</taxon>
        <taxon>Fungi</taxon>
        <taxon>Dikarya</taxon>
        <taxon>Basidiomycota</taxon>
        <taxon>Agaricomycotina</taxon>
        <taxon>Agaricomycetes</taxon>
        <taxon>Agaricomycetidae</taxon>
        <taxon>Agaricales</taxon>
        <taxon>Marasmiineae</taxon>
        <taxon>Mycenaceae</taxon>
        <taxon>Mycena</taxon>
    </lineage>
</organism>
<keyword evidence="3" id="KW-1185">Reference proteome</keyword>
<proteinExistence type="predicted"/>
<evidence type="ECO:0000313" key="2">
    <source>
        <dbReference type="EMBL" id="KAF7367697.1"/>
    </source>
</evidence>
<reference evidence="2" key="1">
    <citation type="submission" date="2020-05" db="EMBL/GenBank/DDBJ databases">
        <title>Mycena genomes resolve the evolution of fungal bioluminescence.</title>
        <authorList>
            <person name="Tsai I.J."/>
        </authorList>
    </citation>
    <scope>NUCLEOTIDE SEQUENCE</scope>
    <source>
        <strain evidence="2">160909Yilan</strain>
    </source>
</reference>
<protein>
    <recommendedName>
        <fullName evidence="4">Xylosidase/arabinosidase</fullName>
    </recommendedName>
</protein>
<evidence type="ECO:0000313" key="3">
    <source>
        <dbReference type="Proteomes" id="UP000623467"/>
    </source>
</evidence>
<gene>
    <name evidence="2" type="ORF">MSAN_00833500</name>
</gene>
<comment type="caution">
    <text evidence="2">The sequence shown here is derived from an EMBL/GenBank/DDBJ whole genome shotgun (WGS) entry which is preliminary data.</text>
</comment>
<dbReference type="Proteomes" id="UP000623467">
    <property type="component" value="Unassembled WGS sequence"/>
</dbReference>
<dbReference type="AlphaFoldDB" id="A0A8H6YYU1"/>
<dbReference type="Gene3D" id="3.20.20.80">
    <property type="entry name" value="Glycosidases"/>
    <property type="match status" value="1"/>
</dbReference>
<feature type="region of interest" description="Disordered" evidence="1">
    <location>
        <begin position="506"/>
        <end position="598"/>
    </location>
</feature>